<proteinExistence type="predicted"/>
<dbReference type="GO" id="GO:0005634">
    <property type="term" value="C:nucleus"/>
    <property type="evidence" value="ECO:0007669"/>
    <property type="project" value="UniProtKB-SubCell"/>
</dbReference>
<dbReference type="InterPro" id="IPR036390">
    <property type="entry name" value="WH_DNA-bd_sf"/>
</dbReference>
<organism evidence="14">
    <name type="scientific">Lepeophtheirus salmonis</name>
    <name type="common">Salmon louse</name>
    <name type="synonym">Caligus salmonis</name>
    <dbReference type="NCBI Taxonomy" id="72036"/>
    <lineage>
        <taxon>Eukaryota</taxon>
        <taxon>Metazoa</taxon>
        <taxon>Ecdysozoa</taxon>
        <taxon>Arthropoda</taxon>
        <taxon>Crustacea</taxon>
        <taxon>Multicrustacea</taxon>
        <taxon>Hexanauplia</taxon>
        <taxon>Copepoda</taxon>
        <taxon>Siphonostomatoida</taxon>
        <taxon>Caligidae</taxon>
        <taxon>Lepeophtheirus</taxon>
    </lineage>
</organism>
<accession>A0A0K2U7E9</accession>
<feature type="region of interest" description="Disordered" evidence="12">
    <location>
        <begin position="528"/>
        <end position="589"/>
    </location>
</feature>
<dbReference type="Pfam" id="PF00250">
    <property type="entry name" value="Forkhead"/>
    <property type="match status" value="1"/>
</dbReference>
<feature type="region of interest" description="Disordered" evidence="12">
    <location>
        <begin position="438"/>
        <end position="472"/>
    </location>
</feature>
<evidence type="ECO:0000256" key="7">
    <source>
        <dbReference type="ARBA" id="ARBA00023125"/>
    </source>
</evidence>
<evidence type="ECO:0000256" key="9">
    <source>
        <dbReference type="ARBA" id="ARBA00023242"/>
    </source>
</evidence>
<dbReference type="OrthoDB" id="5830876at2759"/>
<evidence type="ECO:0000313" key="14">
    <source>
        <dbReference type="EMBL" id="CDW34204.1"/>
    </source>
</evidence>
<dbReference type="SMART" id="SM00339">
    <property type="entry name" value="FH"/>
    <property type="match status" value="1"/>
</dbReference>
<feature type="compositionally biased region" description="Acidic residues" evidence="12">
    <location>
        <begin position="228"/>
        <end position="245"/>
    </location>
</feature>
<dbReference type="InterPro" id="IPR047412">
    <property type="entry name" value="FH_FOXP1_P2"/>
</dbReference>
<feature type="domain" description="Fork-head" evidence="13">
    <location>
        <begin position="363"/>
        <end position="436"/>
    </location>
</feature>
<feature type="region of interest" description="Disordered" evidence="12">
    <location>
        <begin position="281"/>
        <end position="346"/>
    </location>
</feature>
<evidence type="ECO:0000259" key="13">
    <source>
        <dbReference type="PROSITE" id="PS50039"/>
    </source>
</evidence>
<keyword evidence="6" id="KW-0805">Transcription regulation</keyword>
<dbReference type="InterPro" id="IPR036388">
    <property type="entry name" value="WH-like_DNA-bd_sf"/>
</dbReference>
<evidence type="ECO:0000256" key="8">
    <source>
        <dbReference type="ARBA" id="ARBA00023163"/>
    </source>
</evidence>
<feature type="coiled-coil region" evidence="11">
    <location>
        <begin position="176"/>
        <end position="207"/>
    </location>
</feature>
<keyword evidence="4" id="KW-0863">Zinc-finger</keyword>
<keyword evidence="3" id="KW-0479">Metal-binding</keyword>
<evidence type="ECO:0000256" key="5">
    <source>
        <dbReference type="ARBA" id="ARBA00022833"/>
    </source>
</evidence>
<evidence type="ECO:0000256" key="6">
    <source>
        <dbReference type="ARBA" id="ARBA00023015"/>
    </source>
</evidence>
<dbReference type="EMBL" id="HACA01016843">
    <property type="protein sequence ID" value="CDW34204.1"/>
    <property type="molecule type" value="Transcribed_RNA"/>
</dbReference>
<comment type="subcellular location">
    <subcellularLocation>
        <location evidence="1 10">Nucleus</location>
    </subcellularLocation>
</comment>
<dbReference type="GO" id="GO:0000978">
    <property type="term" value="F:RNA polymerase II cis-regulatory region sequence-specific DNA binding"/>
    <property type="evidence" value="ECO:0007669"/>
    <property type="project" value="TreeGrafter"/>
</dbReference>
<dbReference type="AlphaFoldDB" id="A0A0K2U7E9"/>
<dbReference type="InterPro" id="IPR036236">
    <property type="entry name" value="Znf_C2H2_sf"/>
</dbReference>
<evidence type="ECO:0000256" key="10">
    <source>
        <dbReference type="PROSITE-ProRule" id="PRU00089"/>
    </source>
</evidence>
<dbReference type="GO" id="GO:0000981">
    <property type="term" value="F:DNA-binding transcription factor activity, RNA polymerase II-specific"/>
    <property type="evidence" value="ECO:0007669"/>
    <property type="project" value="TreeGrafter"/>
</dbReference>
<evidence type="ECO:0000256" key="2">
    <source>
        <dbReference type="ARBA" id="ARBA00022491"/>
    </source>
</evidence>
<evidence type="ECO:0000256" key="12">
    <source>
        <dbReference type="SAM" id="MobiDB-lite"/>
    </source>
</evidence>
<keyword evidence="9 10" id="KW-0539">Nucleus</keyword>
<protein>
    <recommendedName>
        <fullName evidence="13">Fork-head domain-containing protein</fullName>
    </recommendedName>
</protein>
<dbReference type="InterPro" id="IPR030456">
    <property type="entry name" value="TF_fork_head_CS_2"/>
</dbReference>
<evidence type="ECO:0000256" key="11">
    <source>
        <dbReference type="SAM" id="Coils"/>
    </source>
</evidence>
<keyword evidence="7 10" id="KW-0238">DNA-binding</keyword>
<feature type="compositionally biased region" description="Low complexity" evidence="12">
    <location>
        <begin position="324"/>
        <end position="338"/>
    </location>
</feature>
<feature type="region of interest" description="Disordered" evidence="12">
    <location>
        <begin position="102"/>
        <end position="125"/>
    </location>
</feature>
<keyword evidence="5" id="KW-0862">Zinc</keyword>
<feature type="compositionally biased region" description="Polar residues" evidence="12">
    <location>
        <begin position="15"/>
        <end position="24"/>
    </location>
</feature>
<feature type="compositionally biased region" description="Low complexity" evidence="12">
    <location>
        <begin position="256"/>
        <end position="269"/>
    </location>
</feature>
<dbReference type="FunFam" id="1.10.10.10:FF:000010">
    <property type="entry name" value="Forkhead box P2 isoform B"/>
    <property type="match status" value="1"/>
</dbReference>
<dbReference type="SUPFAM" id="SSF57667">
    <property type="entry name" value="beta-beta-alpha zinc fingers"/>
    <property type="match status" value="1"/>
</dbReference>
<dbReference type="Gene3D" id="1.10.10.10">
    <property type="entry name" value="Winged helix-like DNA-binding domain superfamily/Winged helix DNA-binding domain"/>
    <property type="match status" value="1"/>
</dbReference>
<dbReference type="CDD" id="cd20065">
    <property type="entry name" value="FH_FOXP2"/>
    <property type="match status" value="1"/>
</dbReference>
<dbReference type="SUPFAM" id="SSF46785">
    <property type="entry name" value="Winged helix' DNA-binding domain"/>
    <property type="match status" value="1"/>
</dbReference>
<evidence type="ECO:0000256" key="4">
    <source>
        <dbReference type="ARBA" id="ARBA00022771"/>
    </source>
</evidence>
<dbReference type="InterPro" id="IPR032354">
    <property type="entry name" value="FOXP-CC"/>
</dbReference>
<evidence type="ECO:0000256" key="1">
    <source>
        <dbReference type="ARBA" id="ARBA00004123"/>
    </source>
</evidence>
<dbReference type="PANTHER" id="PTHR45796:SF4">
    <property type="entry name" value="FORKHEAD BOX P, ISOFORM C"/>
    <property type="match status" value="1"/>
</dbReference>
<dbReference type="PRINTS" id="PR00053">
    <property type="entry name" value="FORKHEAD"/>
</dbReference>
<dbReference type="PROSITE" id="PS50039">
    <property type="entry name" value="FORK_HEAD_3"/>
    <property type="match status" value="1"/>
</dbReference>
<reference evidence="14" key="1">
    <citation type="submission" date="2014-05" db="EMBL/GenBank/DDBJ databases">
        <authorList>
            <person name="Chronopoulou M."/>
        </authorList>
    </citation>
    <scope>NUCLEOTIDE SEQUENCE</scope>
    <source>
        <tissue evidence="14">Whole organism</tissue>
    </source>
</reference>
<evidence type="ECO:0000256" key="3">
    <source>
        <dbReference type="ARBA" id="ARBA00022723"/>
    </source>
</evidence>
<feature type="compositionally biased region" description="Polar residues" evidence="12">
    <location>
        <begin position="308"/>
        <end position="322"/>
    </location>
</feature>
<feature type="region of interest" description="Disordered" evidence="12">
    <location>
        <begin position="1"/>
        <end position="27"/>
    </location>
</feature>
<feature type="DNA-binding region" description="Fork-head" evidence="10">
    <location>
        <begin position="363"/>
        <end position="436"/>
    </location>
</feature>
<name>A0A0K2U7E9_LEPSM</name>
<dbReference type="GO" id="GO:0008270">
    <property type="term" value="F:zinc ion binding"/>
    <property type="evidence" value="ECO:0007669"/>
    <property type="project" value="UniProtKB-KW"/>
</dbReference>
<dbReference type="InterPro" id="IPR001766">
    <property type="entry name" value="Fork_head_dom"/>
</dbReference>
<keyword evidence="8" id="KW-0804">Transcription</keyword>
<dbReference type="Gene3D" id="1.20.5.340">
    <property type="match status" value="1"/>
</dbReference>
<dbReference type="PANTHER" id="PTHR45796">
    <property type="entry name" value="FORKHEAD BOX P, ISOFORM C"/>
    <property type="match status" value="1"/>
</dbReference>
<sequence>MCDKSELEQPVNLISERSSSNNSPGVKINHHQQKEFVEAGRRQLEHFLTRNLLGHNSFNGLSNSKITSMDSLHIQNQLLSHFGGSLHNNLENGDMKRSTSIHIRKRRSDESAASLLASSQKTEEEPRHPLFSHGICRWTGCEMIFESFEDFISHLNSEHVISDRSTAQTRVQVQIVSQLELQIRKEKDRLEAMMDHFNKLKEEEEMRRRLQISMKKDNLMSGGSERTEEGDESREGERGDEEEEVPPLPTLTRMSNNNKAHNNNNNCNANQNIKYHLKVEGHQQRRRGSYHNKENTESISETLLVRSSPLSPSCKGNNIDNNNSHKSSGKVISSSSLSPEKGGLDPENEIIRNREFYRLQDVRPPCTYAALIRQAINESIGRQLTLNEIYTWFQNTFAYFRRNAATWKNAVRHNLSLHKCFMRVENVKGAVWTVDETEYHRRRPQRGAPGGSQSSSKSPSSRSPEHSSYNGNDLMSYQQQQQAVLVAEHQAYFQGLGASLGVGTNGNLRRDDYYYNPFPYGFGLKTERAEETNGEQEQEDQHLDEDERSYHSPSRDGATEILPDNQRESLDANDCNNPEDLSASPWNNN</sequence>
<dbReference type="PROSITE" id="PS00658">
    <property type="entry name" value="FORK_HEAD_2"/>
    <property type="match status" value="1"/>
</dbReference>
<dbReference type="Pfam" id="PF16159">
    <property type="entry name" value="FOXP-CC"/>
    <property type="match status" value="1"/>
</dbReference>
<dbReference type="InterPro" id="IPR050998">
    <property type="entry name" value="FOXP"/>
</dbReference>
<feature type="compositionally biased region" description="Low complexity" evidence="12">
    <location>
        <begin position="451"/>
        <end position="468"/>
    </location>
</feature>
<feature type="region of interest" description="Disordered" evidence="12">
    <location>
        <begin position="212"/>
        <end position="269"/>
    </location>
</feature>
<feature type="compositionally biased region" description="Basic and acidic residues" evidence="12">
    <location>
        <begin position="548"/>
        <end position="558"/>
    </location>
</feature>
<keyword evidence="2" id="KW-0678">Repressor</keyword>
<keyword evidence="11" id="KW-0175">Coiled coil</keyword>
<feature type="compositionally biased region" description="Acidic residues" evidence="12">
    <location>
        <begin position="532"/>
        <end position="547"/>
    </location>
</feature>